<name>A0ABT6CNX3_9SPHN</name>
<dbReference type="EMBL" id="JAROCY010000011">
    <property type="protein sequence ID" value="MDF8334007.1"/>
    <property type="molecule type" value="Genomic_DNA"/>
</dbReference>
<evidence type="ECO:0000313" key="2">
    <source>
        <dbReference type="EMBL" id="MDF8334007.1"/>
    </source>
</evidence>
<reference evidence="2 3" key="1">
    <citation type="submission" date="2023-03" db="EMBL/GenBank/DDBJ databases">
        <title>Novosphingobium cyanobacteriorum sp. nov., isolated from a eutrophic reservoir during the Microcystis bloom period.</title>
        <authorList>
            <person name="Kang M."/>
            <person name="Le V."/>
            <person name="Ko S.-R."/>
            <person name="Lee S.-A."/>
            <person name="Ahn C.-Y."/>
        </authorList>
    </citation>
    <scope>NUCLEOTIDE SEQUENCE [LARGE SCALE GENOMIC DNA]</scope>
    <source>
        <strain evidence="2 3">HBC54</strain>
    </source>
</reference>
<dbReference type="RefSeq" id="WP_277278257.1">
    <property type="nucleotide sequence ID" value="NZ_JAROCY010000011.1"/>
</dbReference>
<evidence type="ECO:0000256" key="1">
    <source>
        <dbReference type="SAM" id="MobiDB-lite"/>
    </source>
</evidence>
<proteinExistence type="predicted"/>
<protein>
    <submittedName>
        <fullName evidence="2">Uncharacterized protein</fullName>
    </submittedName>
</protein>
<organism evidence="2 3">
    <name type="scientific">Novosphingobium cyanobacteriorum</name>
    <dbReference type="NCBI Taxonomy" id="3024215"/>
    <lineage>
        <taxon>Bacteria</taxon>
        <taxon>Pseudomonadati</taxon>
        <taxon>Pseudomonadota</taxon>
        <taxon>Alphaproteobacteria</taxon>
        <taxon>Sphingomonadales</taxon>
        <taxon>Sphingomonadaceae</taxon>
        <taxon>Novosphingobium</taxon>
    </lineage>
</organism>
<evidence type="ECO:0000313" key="3">
    <source>
        <dbReference type="Proteomes" id="UP001222770"/>
    </source>
</evidence>
<feature type="region of interest" description="Disordered" evidence="1">
    <location>
        <begin position="1"/>
        <end position="30"/>
    </location>
</feature>
<comment type="caution">
    <text evidence="2">The sequence shown here is derived from an EMBL/GenBank/DDBJ whole genome shotgun (WGS) entry which is preliminary data.</text>
</comment>
<sequence length="68" mass="7177">MKIARANPSIRNRHQGGLGRSGQAGNKPNGAGVIAPAGKVWLCDLGMRIFPSGLHQIINLHQHSNSGI</sequence>
<accession>A0ABT6CNX3</accession>
<gene>
    <name evidence="2" type="ORF">POM99_12400</name>
</gene>
<keyword evidence="3" id="KW-1185">Reference proteome</keyword>
<dbReference type="Proteomes" id="UP001222770">
    <property type="component" value="Unassembled WGS sequence"/>
</dbReference>